<dbReference type="GO" id="GO:0030246">
    <property type="term" value="F:carbohydrate binding"/>
    <property type="evidence" value="ECO:0007669"/>
    <property type="project" value="InterPro"/>
</dbReference>
<dbReference type="InterPro" id="IPR037221">
    <property type="entry name" value="H-type_lectin_dom_sf"/>
</dbReference>
<dbReference type="Gene3D" id="2.60.40.2080">
    <property type="match status" value="1"/>
</dbReference>
<evidence type="ECO:0000259" key="2">
    <source>
        <dbReference type="Pfam" id="PF09458"/>
    </source>
</evidence>
<name>A0A848QMA9_9SPHN</name>
<organism evidence="3 4">
    <name type="scientific">Pontixanthobacter rizhaonensis</name>
    <dbReference type="NCBI Taxonomy" id="2730337"/>
    <lineage>
        <taxon>Bacteria</taxon>
        <taxon>Pseudomonadati</taxon>
        <taxon>Pseudomonadota</taxon>
        <taxon>Alphaproteobacteria</taxon>
        <taxon>Sphingomonadales</taxon>
        <taxon>Erythrobacteraceae</taxon>
        <taxon>Pontixanthobacter</taxon>
    </lineage>
</organism>
<keyword evidence="4" id="KW-1185">Reference proteome</keyword>
<feature type="chain" id="PRO_5032937239" evidence="1">
    <location>
        <begin position="20"/>
        <end position="474"/>
    </location>
</feature>
<protein>
    <submittedName>
        <fullName evidence="3">DUF11 domain-containing protein</fullName>
    </submittedName>
</protein>
<feature type="signal peptide" evidence="1">
    <location>
        <begin position="1"/>
        <end position="19"/>
    </location>
</feature>
<reference evidence="3 4" key="1">
    <citation type="submission" date="2020-04" db="EMBL/GenBank/DDBJ databases">
        <authorList>
            <person name="Liu A."/>
        </authorList>
    </citation>
    <scope>NUCLEOTIDE SEQUENCE [LARGE SCALE GENOMIC DNA]</scope>
    <source>
        <strain evidence="3 4">RZ02</strain>
    </source>
</reference>
<dbReference type="EMBL" id="JABCRE010000002">
    <property type="protein sequence ID" value="NMW31757.1"/>
    <property type="molecule type" value="Genomic_DNA"/>
</dbReference>
<dbReference type="InterPro" id="IPR019019">
    <property type="entry name" value="H-type_lectin_domain"/>
</dbReference>
<comment type="caution">
    <text evidence="3">The sequence shown here is derived from an EMBL/GenBank/DDBJ whole genome shotgun (WGS) entry which is preliminary data.</text>
</comment>
<dbReference type="Proteomes" id="UP000561181">
    <property type="component" value="Unassembled WGS sequence"/>
</dbReference>
<dbReference type="SUPFAM" id="SSF141086">
    <property type="entry name" value="Agglutinin HPA-like"/>
    <property type="match status" value="1"/>
</dbReference>
<gene>
    <name evidence="3" type="ORF">HKD42_06765</name>
</gene>
<feature type="domain" description="H-type lectin" evidence="2">
    <location>
        <begin position="39"/>
        <end position="101"/>
    </location>
</feature>
<evidence type="ECO:0000256" key="1">
    <source>
        <dbReference type="SAM" id="SignalP"/>
    </source>
</evidence>
<proteinExistence type="predicted"/>
<dbReference type="Pfam" id="PF09458">
    <property type="entry name" value="H_lectin"/>
    <property type="match status" value="1"/>
</dbReference>
<keyword evidence="1" id="KW-0732">Signal</keyword>
<sequence>MAALCVFCVQAIAPSAAHAGRLEAGTFTAHDTFASHDPVRVNFQQAFDVPPVVIAITSQAGSNSASIRITNVTTTGFDELGLEPDNWDGRHIAMVVYYIAVEPGRHVLPDGSVIEAGRTTTTATQFGSGFTGGTASWATVNFSSALPGTPTVIHHLQTANSETRDVANVASRPHITSVAQSLSPSSFQLAIDRSQANSGPFPSAETIGWVAFPAGGTGTFPDTSGTSVTWSAVNTAANVRGWDNGCFTNGFGQTSATRIAVAKKISRNNPDGGWFRWCSLSSTTIGVRVDEDRDQDNERGLSTAEAEQAGIIAFSRAFHANLSASLSVTKTRSSIVDPQSRGFALPGALVDYLITVTNAGNAPPNYDSVIITEALPANMALVVADYAGPGSGPVPFTDGSPASGLTCTFVSLASASDCLSFSTDGTSFSYSPVDSGDGTDPLVTHIRIQPSGFMAADTGAGPSQFRLRLRGQID</sequence>
<dbReference type="RefSeq" id="WP_170011533.1">
    <property type="nucleotide sequence ID" value="NZ_JABCRE010000002.1"/>
</dbReference>
<dbReference type="GO" id="GO:0007155">
    <property type="term" value="P:cell adhesion"/>
    <property type="evidence" value="ECO:0007669"/>
    <property type="project" value="InterPro"/>
</dbReference>
<evidence type="ECO:0000313" key="3">
    <source>
        <dbReference type="EMBL" id="NMW31757.1"/>
    </source>
</evidence>
<dbReference type="AlphaFoldDB" id="A0A848QMA9"/>
<evidence type="ECO:0000313" key="4">
    <source>
        <dbReference type="Proteomes" id="UP000561181"/>
    </source>
</evidence>
<accession>A0A848QMA9</accession>